<evidence type="ECO:0000313" key="3">
    <source>
        <dbReference type="Proteomes" id="UP001500151"/>
    </source>
</evidence>
<dbReference type="SUPFAM" id="SSF47336">
    <property type="entry name" value="ACP-like"/>
    <property type="match status" value="1"/>
</dbReference>
<reference evidence="3" key="1">
    <citation type="journal article" date="2019" name="Int. J. Syst. Evol. Microbiol.">
        <title>The Global Catalogue of Microorganisms (GCM) 10K type strain sequencing project: providing services to taxonomists for standard genome sequencing and annotation.</title>
        <authorList>
            <consortium name="The Broad Institute Genomics Platform"/>
            <consortium name="The Broad Institute Genome Sequencing Center for Infectious Disease"/>
            <person name="Wu L."/>
            <person name="Ma J."/>
        </authorList>
    </citation>
    <scope>NUCLEOTIDE SEQUENCE [LARGE SCALE GENOMIC DNA]</scope>
    <source>
        <strain evidence="3">JCM 4524</strain>
    </source>
</reference>
<evidence type="ECO:0000259" key="1">
    <source>
        <dbReference type="Pfam" id="PF00550"/>
    </source>
</evidence>
<dbReference type="Pfam" id="PF00550">
    <property type="entry name" value="PP-binding"/>
    <property type="match status" value="1"/>
</dbReference>
<organism evidence="2 3">
    <name type="scientific">Streptomyces vastus</name>
    <dbReference type="NCBI Taxonomy" id="285451"/>
    <lineage>
        <taxon>Bacteria</taxon>
        <taxon>Bacillati</taxon>
        <taxon>Actinomycetota</taxon>
        <taxon>Actinomycetes</taxon>
        <taxon>Kitasatosporales</taxon>
        <taxon>Streptomycetaceae</taxon>
        <taxon>Streptomyces</taxon>
    </lineage>
</organism>
<comment type="caution">
    <text evidence="2">The sequence shown here is derived from an EMBL/GenBank/DDBJ whole genome shotgun (WGS) entry which is preliminary data.</text>
</comment>
<proteinExistence type="predicted"/>
<feature type="domain" description="Carrier" evidence="1">
    <location>
        <begin position="38"/>
        <end position="64"/>
    </location>
</feature>
<sequence length="92" mass="10358">MPSHSVQGIVDIVIDFLAEHQDRPSHDVYEELAGRGQDLPVDSVLIMEILARIEQHFEVSVPADAEAGRSLRSVWAFAETVYDTMQAKEHKQ</sequence>
<protein>
    <recommendedName>
        <fullName evidence="1">Carrier domain-containing protein</fullName>
    </recommendedName>
</protein>
<keyword evidence="3" id="KW-1185">Reference proteome</keyword>
<dbReference type="Gene3D" id="1.10.1200.10">
    <property type="entry name" value="ACP-like"/>
    <property type="match status" value="1"/>
</dbReference>
<name>A0ABP6CQC7_9ACTN</name>
<dbReference type="RefSeq" id="WP_344387665.1">
    <property type="nucleotide sequence ID" value="NZ_BAAASJ010000012.1"/>
</dbReference>
<dbReference type="EMBL" id="BAAASJ010000012">
    <property type="protein sequence ID" value="GAA2623783.1"/>
    <property type="molecule type" value="Genomic_DNA"/>
</dbReference>
<dbReference type="InterPro" id="IPR009081">
    <property type="entry name" value="PP-bd_ACP"/>
</dbReference>
<gene>
    <name evidence="2" type="ORF">GCM10010307_09450</name>
</gene>
<accession>A0ABP6CQC7</accession>
<dbReference type="Proteomes" id="UP001500151">
    <property type="component" value="Unassembled WGS sequence"/>
</dbReference>
<dbReference type="InterPro" id="IPR036736">
    <property type="entry name" value="ACP-like_sf"/>
</dbReference>
<evidence type="ECO:0000313" key="2">
    <source>
        <dbReference type="EMBL" id="GAA2623783.1"/>
    </source>
</evidence>